<protein>
    <recommendedName>
        <fullName evidence="2">GSKIP domain-containing protein</fullName>
    </recommendedName>
</protein>
<reference evidence="3" key="1">
    <citation type="submission" date="2021-02" db="EMBL/GenBank/DDBJ databases">
        <authorList>
            <person name="Nowell W R."/>
        </authorList>
    </citation>
    <scope>NUCLEOTIDE SEQUENCE</scope>
</reference>
<dbReference type="Proteomes" id="UP000663829">
    <property type="component" value="Unassembled WGS sequence"/>
</dbReference>
<dbReference type="GO" id="GO:0005737">
    <property type="term" value="C:cytoplasm"/>
    <property type="evidence" value="ECO:0007669"/>
    <property type="project" value="TreeGrafter"/>
</dbReference>
<name>A0A814CI80_9BILA</name>
<evidence type="ECO:0000313" key="5">
    <source>
        <dbReference type="Proteomes" id="UP000663829"/>
    </source>
</evidence>
<dbReference type="Gene3D" id="3.30.2280.10">
    <property type="entry name" value="Hypothetical protein (hspc210)"/>
    <property type="match status" value="1"/>
</dbReference>
<dbReference type="GO" id="GO:0019207">
    <property type="term" value="F:kinase regulator activity"/>
    <property type="evidence" value="ECO:0007669"/>
    <property type="project" value="TreeGrafter"/>
</dbReference>
<comment type="caution">
    <text evidence="3">The sequence shown here is derived from an EMBL/GenBank/DDBJ whole genome shotgun (WGS) entry which is preliminary data.</text>
</comment>
<keyword evidence="5" id="KW-1185">Reference proteome</keyword>
<evidence type="ECO:0000259" key="2">
    <source>
        <dbReference type="Pfam" id="PF05303"/>
    </source>
</evidence>
<feature type="domain" description="GSKIP" evidence="2">
    <location>
        <begin position="37"/>
        <end position="136"/>
    </location>
</feature>
<organism evidence="3 5">
    <name type="scientific">Didymodactylos carnosus</name>
    <dbReference type="NCBI Taxonomy" id="1234261"/>
    <lineage>
        <taxon>Eukaryota</taxon>
        <taxon>Metazoa</taxon>
        <taxon>Spiralia</taxon>
        <taxon>Gnathifera</taxon>
        <taxon>Rotifera</taxon>
        <taxon>Eurotatoria</taxon>
        <taxon>Bdelloidea</taxon>
        <taxon>Philodinida</taxon>
        <taxon>Philodinidae</taxon>
        <taxon>Didymodactylos</taxon>
    </lineage>
</organism>
<dbReference type="InterPro" id="IPR037395">
    <property type="entry name" value="GSKIP"/>
</dbReference>
<dbReference type="OrthoDB" id="5804279at2759"/>
<sequence>MFNSSNETPFDSGDYYQNTFKSTSNDLLTHMGNTNFIEEAKLAIGDIGSCVQSSSLSTKLNDYNQSSTVYLNIRSTDNKEYCLELSKHGYRVVGKNFDDNKCPSPTYYESLQALFTQKNQSYIQSFADNLRAKLNEELENEKQEELKEK</sequence>
<comment type="similarity">
    <text evidence="1">Belongs to the GSKIP family.</text>
</comment>
<dbReference type="InterPro" id="IPR007967">
    <property type="entry name" value="GSKIP_dom"/>
</dbReference>
<dbReference type="PANTHER" id="PTHR12490:SF4">
    <property type="entry name" value="GSK3B-INTERACTING PROTEIN"/>
    <property type="match status" value="1"/>
</dbReference>
<dbReference type="PANTHER" id="PTHR12490">
    <property type="entry name" value="GSK3B-INTERACTING PROTEIN"/>
    <property type="match status" value="1"/>
</dbReference>
<dbReference type="Pfam" id="PF05303">
    <property type="entry name" value="GSKIP_dom"/>
    <property type="match status" value="1"/>
</dbReference>
<accession>A0A814CI80</accession>
<dbReference type="EMBL" id="CAJNOQ010002131">
    <property type="protein sequence ID" value="CAF0940578.1"/>
    <property type="molecule type" value="Genomic_DNA"/>
</dbReference>
<evidence type="ECO:0000256" key="1">
    <source>
        <dbReference type="ARBA" id="ARBA00009571"/>
    </source>
</evidence>
<evidence type="ECO:0000313" key="3">
    <source>
        <dbReference type="EMBL" id="CAF0940578.1"/>
    </source>
</evidence>
<dbReference type="AlphaFoldDB" id="A0A814CI80"/>
<gene>
    <name evidence="3" type="ORF">GPM918_LOCUS10686</name>
    <name evidence="4" type="ORF">SRO942_LOCUS10687</name>
</gene>
<dbReference type="Proteomes" id="UP000681722">
    <property type="component" value="Unassembled WGS sequence"/>
</dbReference>
<dbReference type="SUPFAM" id="SSF103107">
    <property type="entry name" value="Hypothetical protein c14orf129, hspc210"/>
    <property type="match status" value="1"/>
</dbReference>
<dbReference type="InterPro" id="IPR023231">
    <property type="entry name" value="GSKIP_dom_sf"/>
</dbReference>
<dbReference type="EMBL" id="CAJOBC010002131">
    <property type="protein sequence ID" value="CAF3717131.1"/>
    <property type="molecule type" value="Genomic_DNA"/>
</dbReference>
<dbReference type="GO" id="GO:0060828">
    <property type="term" value="P:regulation of canonical Wnt signaling pathway"/>
    <property type="evidence" value="ECO:0007669"/>
    <property type="project" value="InterPro"/>
</dbReference>
<proteinExistence type="inferred from homology"/>
<evidence type="ECO:0000313" key="4">
    <source>
        <dbReference type="EMBL" id="CAF3717131.1"/>
    </source>
</evidence>
<dbReference type="GO" id="GO:0051018">
    <property type="term" value="F:protein kinase A binding"/>
    <property type="evidence" value="ECO:0007669"/>
    <property type="project" value="TreeGrafter"/>
</dbReference>